<dbReference type="GO" id="GO:0000209">
    <property type="term" value="P:protein polyubiquitination"/>
    <property type="evidence" value="ECO:0007669"/>
    <property type="project" value="TreeGrafter"/>
</dbReference>
<dbReference type="OrthoDB" id="2384350at2759"/>
<dbReference type="GO" id="GO:0061630">
    <property type="term" value="F:ubiquitin protein ligase activity"/>
    <property type="evidence" value="ECO:0007669"/>
    <property type="project" value="TreeGrafter"/>
</dbReference>
<dbReference type="PANTHER" id="PTHR11254">
    <property type="entry name" value="HECT DOMAIN UBIQUITIN-PROTEIN LIGASE"/>
    <property type="match status" value="1"/>
</dbReference>
<name>A0A8S1QFJ8_9CILI</name>
<evidence type="ECO:0000313" key="5">
    <source>
        <dbReference type="Proteomes" id="UP000692954"/>
    </source>
</evidence>
<evidence type="ECO:0000259" key="3">
    <source>
        <dbReference type="PROSITE" id="PS50237"/>
    </source>
</evidence>
<keyword evidence="2" id="KW-0833">Ubl conjugation pathway</keyword>
<dbReference type="EMBL" id="CAJJDN010000103">
    <property type="protein sequence ID" value="CAD8113380.1"/>
    <property type="molecule type" value="Genomic_DNA"/>
</dbReference>
<dbReference type="Proteomes" id="UP000692954">
    <property type="component" value="Unassembled WGS sequence"/>
</dbReference>
<keyword evidence="1" id="KW-0808">Transferase</keyword>
<dbReference type="SMART" id="SM00119">
    <property type="entry name" value="HECTc"/>
    <property type="match status" value="1"/>
</dbReference>
<accession>A0A8S1QFJ8</accession>
<dbReference type="PANTHER" id="PTHR11254:SF67">
    <property type="entry name" value="E3 UBIQUITIN-PROTEIN LIGASE HUWE1"/>
    <property type="match status" value="1"/>
</dbReference>
<feature type="domain" description="HECT" evidence="3">
    <location>
        <begin position="2780"/>
        <end position="3100"/>
    </location>
</feature>
<dbReference type="GO" id="GO:0006511">
    <property type="term" value="P:ubiquitin-dependent protein catabolic process"/>
    <property type="evidence" value="ECO:0007669"/>
    <property type="project" value="TreeGrafter"/>
</dbReference>
<dbReference type="InterPro" id="IPR050409">
    <property type="entry name" value="E3_ubiq-protein_ligase"/>
</dbReference>
<protein>
    <recommendedName>
        <fullName evidence="3">HECT domain-containing protein</fullName>
    </recommendedName>
</protein>
<evidence type="ECO:0000313" key="4">
    <source>
        <dbReference type="EMBL" id="CAD8113380.1"/>
    </source>
</evidence>
<sequence>MEFLESKNEFFKPKLIQEMKRKKIKQQRSSPNWEVIEQVINNIQQKTSTIHTIKTLNNDLLKALTFQDLCGSDIAYHLIINNQEELLIEILVQVEQIFTSDFNQVIQSVLKGILLIKKEINHKKLLVFIKQLTQLLNPRRETEKAQTFQFNFDIVISSRFNYLKNFWDLKLLLNIYKLLGNFQVEIAKLKNLKKDLFIKYIINSHHQEQIQFNHLKIEKYFQTDSYNYIKLIHLKHWDLLFKLNPSSFFVPLQDGFSIYMRLLKSAPFDYLLDFHQINKQLISDNLNTQHKGNYNILHCISENYNSFNEQFLSHLQQLNLDHLKTQAYFDQIPVVLYLKKQKSINQNFLNYLLAGVQDQNNQQYEGLQLLIQIYARIIFQQQKDKTKFLEKRIVKKSRNKKIKYNYRLKNYKKIKSKYKLSKKQSNENVQFKTQLNQFSNDIKTCAQNIYENMAAVHKILNLKGINLDFHITQYSFSLCHFDYNIFKLDQPLILFNNDSKLLDQFLVYLNNDFCSNIDQQIVQAIETLLKDQKLTISIDDLIVQRKIIILNALLQQNRTEEESQKIKSQIMNLLENNQNRFKKPFCSFSNYKVFQDYLICNNLITFEAYQVEDAYDSVINLLKLKHENEINILGLAQQVQRVEQYPSLHNLLQICFQQKKLNKLNIYYKWESQEDFLDDFFRQSSLKNSLIRTPQGIELLFQTINRRLHIYLLKSILYNFQEECIVKFFQLFYKIESKNTYKKEKRHFNLIVCQVTQQQLGLLFYYQLQGIRVQFNLRQKKKLNLKATTIQEEVILQQIYENKNFLQVLVSNDKYSEFLQVSLKFYPLFQKGDNLDYVLEALNQEAYKNLAILEQWIFERFANCQNYNKYKQTMFIFLRNYSFLIYGVFGKEAMNIDRVKFNRQIQNYCGIFERQIKLQQSLNHPTFFNFDAHKKFARFFIIYMNEENTHKFNEFLKLFFNSYKSSFMIKYIRNCEKAFIPELLSFHNKKKFFDILAHWDLITKDESEIKLIIERFRNLQNDEEDCFGIYVYQYIVNYYLINFDDIKFIEPYFKKTQFQNYQMEKLFLKLLKTNQIRKIEFILLNSNIKQKRYSKRLIDQNENYLRALRLHWSLALTTNQFKDLVQNNVIQDEVKEQVLEMLTNSGHFEKLEIVSDWIVNNDKLIELTSIACSLLIKEYIWQNKKFISLSIPTFTYQKTQMNNTLSKESNSSIETPYLFTNRMKTAKVLYNLLDQRDIDLRNYDQNYILFQILFPNTKWTFDDQNCSLVTKFLKTMKLNLLKDNWKCYMEIIVKNAKFYFEVEYDFLTVRHSKYTESWNYQKNLIDMLVPIYQNISKDSPTTIYLKQIQSMFNQTSKQKIKLYNFSKELQNVFEDIQLDFQNINQRQANIYYGLPFEIATFNELDLFLALMGRQQYSIIKILNNPNIHIATLVNKFHIIQYLIKHGYENTVIEVLKLLSSDEINESQFFHNGLPLLTYIVFKKWYKLYQFASQHLNNQWTLKPKILESTFNGQTKELTIHQFALLNQFYVYNELPIEKKFILRTSQFLIPNAHNIQLKAYRIYSILKILFNKMSLRKLEIISLQYLSLKDETSNSLEFLMKKFGKNLFIENLFLSIYDNTKNQKKELVLDLMNELGLSCSTSLEQFNQVQLEYLFKQIYNKQGHYHILMDQILRLAPNSFINNEILDSPNLALIVAQHGKFEALQNLVSIQDFGQNYTRLVSSHFIRIILMIKYGQNYDPLIDPNQIDNIHMKYYVNALDQIESGQQGSISIQFMNQLVPMLHVENSSIQYIDQFFVQLKSENNQIKKAFKIIIKLKELNYELEQIELKAIAKSDYLVKQFKFQFGDKFNLVQNGESSIIVIPFNYQEDELQEFLNILPCFFKEQYQNAILKKAFQKKGLYKKKKQIDIKFEENNLSTLYNDLRYLIPLLLEQKNPVDELDYKNQYQIKGWQQLSKKDHDENCFVYTQTVQFTQSWAQTIFNQEPQKSEYFKKYPNLILVFFNEKAIFNQVEIQAQLTHSLKQIIFLSTQSLDFKGKIELESFMQVFFFNKQIYSIFDNWYNLINSISNYQTLINTLQHILSFICQIKELYELESENQIIIKFQQSTNEGISPKNNYLDDYFYFCKPSIFFETNKLIINIPVSQNGQKVEVENYLDQIFNLNDLDQFVKEQFSLQDSLDALIYRYQLQKSAKEACEKFRKSNNFDIFIQFDQNELKQQIESLNYEQQSDYLSKFKTYFQYTLDLDLQNLITGNRFQQFYKESLCSGKYFQKPLDIGNFSQYNINSLKNSFGIVLNKEQFFENVSKKRIYHVFYTKKNRNYAVFCQYIKSSKNRNYFIQLDKQKLKKRYNRKANLQIKSEYIKGAIYYTYEYKTLIPQQNQKLILIDNEGHYYLNQDLNFASQIQEHTTLSDNIKVTRLCFNLSFQRQNIGQNILYFNQVDFRLKDYLETSAVESDKSYGLKRLKMDKSVIKIDPQLAEYDRHCEESTNKNKEQINRKQNRMFLTILSYASDKVETQLQYDIPNENTKLKEENQDLLTEYCKQYRKQQYQSRAGESRQDKIHFYDSLNDPIKDQKIINQIKCYIQHEKFDEIVHYPNITYDNGIILNWIPYIKGQYKIFVNGQKMNFKFAVIASKEVSYQKYKLIKDVQEFEYFVEQVIQFELFDNFNNLITKSDELPSTLSVKVVNLDVSVKQRSDYNDSSCQLFIQFCNFSKPNEKEDECKLEINLNDETIIQGKLVQIKPQPLTQKRIDKFASKFTYRSSIQFLIIRANFLNSLAQMDNHKGQKVIKINFLQEIANDQGGPSREFFCLLGKQLKDPENNLFKTTPNHGYYYLSDGILQVNESISYAIGMLIAYGIANKLKLGISFALPFWKIICELPIEFSDLSYVVEPQIYQSYLYLKNLSEDVLLQQEIYFVNQSDETQLCFDGKSKKVDCNNLDEYLLLSARYLIYQKYEKVYKQIKKGFLGQFDPKLLVQNFSLYEINQLIDIIDYQINKEKLLKCIHYSRRNQINENYFIQYISEADQEKLEHFLTFITGSKFQNMENFKIDIQTNLELQKTRLPVSRTCSNVLIIPQYPSYNEFKAKMDVALDWGLEFFGQG</sequence>
<feature type="active site" description="Glycyl thioester intermediate" evidence="2">
    <location>
        <position position="3067"/>
    </location>
</feature>
<dbReference type="InterPro" id="IPR000569">
    <property type="entry name" value="HECT_dom"/>
</dbReference>
<proteinExistence type="predicted"/>
<gene>
    <name evidence="4" type="ORF">PSON_ATCC_30995.1.T1030092</name>
</gene>
<evidence type="ECO:0000256" key="2">
    <source>
        <dbReference type="PROSITE-ProRule" id="PRU00104"/>
    </source>
</evidence>
<organism evidence="4 5">
    <name type="scientific">Paramecium sonneborni</name>
    <dbReference type="NCBI Taxonomy" id="65129"/>
    <lineage>
        <taxon>Eukaryota</taxon>
        <taxon>Sar</taxon>
        <taxon>Alveolata</taxon>
        <taxon>Ciliophora</taxon>
        <taxon>Intramacronucleata</taxon>
        <taxon>Oligohymenophorea</taxon>
        <taxon>Peniculida</taxon>
        <taxon>Parameciidae</taxon>
        <taxon>Paramecium</taxon>
    </lineage>
</organism>
<reference evidence="4" key="1">
    <citation type="submission" date="2021-01" db="EMBL/GenBank/DDBJ databases">
        <authorList>
            <consortium name="Genoscope - CEA"/>
            <person name="William W."/>
        </authorList>
    </citation>
    <scope>NUCLEOTIDE SEQUENCE</scope>
</reference>
<dbReference type="Pfam" id="PF00632">
    <property type="entry name" value="HECT"/>
    <property type="match status" value="1"/>
</dbReference>
<comment type="caution">
    <text evidence="4">The sequence shown here is derived from an EMBL/GenBank/DDBJ whole genome shotgun (WGS) entry which is preliminary data.</text>
</comment>
<dbReference type="PROSITE" id="PS50237">
    <property type="entry name" value="HECT"/>
    <property type="match status" value="1"/>
</dbReference>
<keyword evidence="5" id="KW-1185">Reference proteome</keyword>
<dbReference type="GO" id="GO:0005737">
    <property type="term" value="C:cytoplasm"/>
    <property type="evidence" value="ECO:0007669"/>
    <property type="project" value="TreeGrafter"/>
</dbReference>
<evidence type="ECO:0000256" key="1">
    <source>
        <dbReference type="ARBA" id="ARBA00022679"/>
    </source>
</evidence>